<dbReference type="Proteomes" id="UP001328107">
    <property type="component" value="Unassembled WGS sequence"/>
</dbReference>
<dbReference type="FunFam" id="3.40.50.1820:FF:000057">
    <property type="entry name" value="Lipase"/>
    <property type="match status" value="1"/>
</dbReference>
<dbReference type="GO" id="GO:0016042">
    <property type="term" value="P:lipid catabolic process"/>
    <property type="evidence" value="ECO:0007669"/>
    <property type="project" value="UniProtKB-KW"/>
</dbReference>
<dbReference type="GO" id="GO:0016787">
    <property type="term" value="F:hydrolase activity"/>
    <property type="evidence" value="ECO:0007669"/>
    <property type="project" value="UniProtKB-KW"/>
</dbReference>
<proteinExistence type="inferred from homology"/>
<sequence>NTTILQVGLITRWGYPVEKYDVITQDGYILDLIRIPRGRNDNRNGSRPVILLVHGLLASGTQWLLNPPDQSAGFIYADAGLDVFIANMRGTTYGRRHIKRGIGKIPHWQGRSFEEMARYDLPAVIDTTLAITGEHQLYYVGDSQGTLVAFLLLADRPLYNGKIRALFLRSPIATGRYIKGLQALILTYSVFWPVTDAWRLLMGSQEIFSHNKWLENMIVATGTALCSLSIKEGCYDFLYLFAGPPDFKHFNTSRIEVCLNNFPAGTSTRNILHWGQVVISES</sequence>
<comment type="caution">
    <text evidence="8">The sequence shown here is derived from an EMBL/GenBank/DDBJ whole genome shotgun (WGS) entry which is preliminary data.</text>
</comment>
<keyword evidence="2" id="KW-0732">Signal</keyword>
<organism evidence="8 9">
    <name type="scientific">Pristionchus mayeri</name>
    <dbReference type="NCBI Taxonomy" id="1317129"/>
    <lineage>
        <taxon>Eukaryota</taxon>
        <taxon>Metazoa</taxon>
        <taxon>Ecdysozoa</taxon>
        <taxon>Nematoda</taxon>
        <taxon>Chromadorea</taxon>
        <taxon>Rhabditida</taxon>
        <taxon>Rhabditina</taxon>
        <taxon>Diplogasteromorpha</taxon>
        <taxon>Diplogasteroidea</taxon>
        <taxon>Neodiplogasteridae</taxon>
        <taxon>Pristionchus</taxon>
    </lineage>
</organism>
<comment type="similarity">
    <text evidence="1">Belongs to the AB hydrolase superfamily. Lipase family.</text>
</comment>
<keyword evidence="4" id="KW-0442">Lipid degradation</keyword>
<dbReference type="SUPFAM" id="SSF53474">
    <property type="entry name" value="alpha/beta-Hydrolases"/>
    <property type="match status" value="1"/>
</dbReference>
<accession>A0AAN5CLR1</accession>
<evidence type="ECO:0000259" key="7">
    <source>
        <dbReference type="Pfam" id="PF04083"/>
    </source>
</evidence>
<name>A0AAN5CLR1_9BILA</name>
<keyword evidence="5" id="KW-0443">Lipid metabolism</keyword>
<evidence type="ECO:0000256" key="4">
    <source>
        <dbReference type="ARBA" id="ARBA00022963"/>
    </source>
</evidence>
<evidence type="ECO:0000256" key="3">
    <source>
        <dbReference type="ARBA" id="ARBA00022801"/>
    </source>
</evidence>
<evidence type="ECO:0000313" key="8">
    <source>
        <dbReference type="EMBL" id="GMR46775.1"/>
    </source>
</evidence>
<evidence type="ECO:0000256" key="5">
    <source>
        <dbReference type="ARBA" id="ARBA00023098"/>
    </source>
</evidence>
<evidence type="ECO:0000313" key="9">
    <source>
        <dbReference type="Proteomes" id="UP001328107"/>
    </source>
</evidence>
<dbReference type="EMBL" id="BTRK01000004">
    <property type="protein sequence ID" value="GMR46775.1"/>
    <property type="molecule type" value="Genomic_DNA"/>
</dbReference>
<evidence type="ECO:0000256" key="6">
    <source>
        <dbReference type="ARBA" id="ARBA00023180"/>
    </source>
</evidence>
<dbReference type="Gene3D" id="3.40.50.1820">
    <property type="entry name" value="alpha/beta hydrolase"/>
    <property type="match status" value="1"/>
</dbReference>
<feature type="non-terminal residue" evidence="8">
    <location>
        <position position="1"/>
    </location>
</feature>
<evidence type="ECO:0000256" key="2">
    <source>
        <dbReference type="ARBA" id="ARBA00022729"/>
    </source>
</evidence>
<reference evidence="9" key="1">
    <citation type="submission" date="2022-10" db="EMBL/GenBank/DDBJ databases">
        <title>Genome assembly of Pristionchus species.</title>
        <authorList>
            <person name="Yoshida K."/>
            <person name="Sommer R.J."/>
        </authorList>
    </citation>
    <scope>NUCLEOTIDE SEQUENCE [LARGE SCALE GENOMIC DNA]</scope>
    <source>
        <strain evidence="9">RS5460</strain>
    </source>
</reference>
<keyword evidence="3" id="KW-0378">Hydrolase</keyword>
<evidence type="ECO:0000256" key="1">
    <source>
        <dbReference type="ARBA" id="ARBA00010701"/>
    </source>
</evidence>
<feature type="domain" description="Partial AB-hydrolase lipase" evidence="7">
    <location>
        <begin position="9"/>
        <end position="66"/>
    </location>
</feature>
<gene>
    <name evidence="8" type="ORF">PMAYCL1PPCAC_16970</name>
</gene>
<protein>
    <recommendedName>
        <fullName evidence="7">Partial AB-hydrolase lipase domain-containing protein</fullName>
    </recommendedName>
</protein>
<dbReference type="PANTHER" id="PTHR11005">
    <property type="entry name" value="LYSOSOMAL ACID LIPASE-RELATED"/>
    <property type="match status" value="1"/>
</dbReference>
<keyword evidence="9" id="KW-1185">Reference proteome</keyword>
<keyword evidence="6" id="KW-0325">Glycoprotein</keyword>
<dbReference type="InterPro" id="IPR029058">
    <property type="entry name" value="AB_hydrolase_fold"/>
</dbReference>
<dbReference type="InterPro" id="IPR006693">
    <property type="entry name" value="AB_hydrolase_lipase"/>
</dbReference>
<dbReference type="AlphaFoldDB" id="A0AAN5CLR1"/>
<dbReference type="Pfam" id="PF04083">
    <property type="entry name" value="Abhydro_lipase"/>
    <property type="match status" value="1"/>
</dbReference>